<dbReference type="RefSeq" id="WP_308956573.1">
    <property type="nucleotide sequence ID" value="NZ_JAVICY010000018.1"/>
</dbReference>
<protein>
    <recommendedName>
        <fullName evidence="4">Histidine kinase</fullName>
    </recommendedName>
</protein>
<keyword evidence="1" id="KW-0472">Membrane</keyword>
<dbReference type="Proteomes" id="UP001243195">
    <property type="component" value="Unassembled WGS sequence"/>
</dbReference>
<feature type="transmembrane region" description="Helical" evidence="1">
    <location>
        <begin position="26"/>
        <end position="47"/>
    </location>
</feature>
<feature type="transmembrane region" description="Helical" evidence="1">
    <location>
        <begin position="71"/>
        <end position="90"/>
    </location>
</feature>
<dbReference type="AlphaFoldDB" id="A0AAW8JIJ3"/>
<evidence type="ECO:0008006" key="4">
    <source>
        <dbReference type="Google" id="ProtNLM"/>
    </source>
</evidence>
<evidence type="ECO:0000313" key="2">
    <source>
        <dbReference type="EMBL" id="MDQ9072120.1"/>
    </source>
</evidence>
<keyword evidence="1" id="KW-1133">Transmembrane helix</keyword>
<dbReference type="EMBL" id="JAVIDA010000015">
    <property type="protein sequence ID" value="MDQ9072120.1"/>
    <property type="molecule type" value="Genomic_DNA"/>
</dbReference>
<proteinExistence type="predicted"/>
<sequence length="125" mass="14688">MINPDRKEMLDVLDQRQKHQQKLDRVFKIVIPIMAFLLCVICANMNWQSTLGTFIMLWVAFYAVGIKRLNVWLWVFVVALYCLVDIFFSYGAFQIEAVGRQMGTMMVFVIILGIGRPYVDQWFIK</sequence>
<feature type="transmembrane region" description="Helical" evidence="1">
    <location>
        <begin position="102"/>
        <end position="119"/>
    </location>
</feature>
<comment type="caution">
    <text evidence="2">The sequence shown here is derived from an EMBL/GenBank/DDBJ whole genome shotgun (WGS) entry which is preliminary data.</text>
</comment>
<name>A0AAW8JIJ3_9GAMM</name>
<keyword evidence="1" id="KW-0812">Transmembrane</keyword>
<gene>
    <name evidence="2" type="ORF">RFH51_11685</name>
</gene>
<evidence type="ECO:0000313" key="3">
    <source>
        <dbReference type="Proteomes" id="UP001243195"/>
    </source>
</evidence>
<organism evidence="2 3">
    <name type="scientific">Acinetobacter gerneri</name>
    <dbReference type="NCBI Taxonomy" id="202952"/>
    <lineage>
        <taxon>Bacteria</taxon>
        <taxon>Pseudomonadati</taxon>
        <taxon>Pseudomonadota</taxon>
        <taxon>Gammaproteobacteria</taxon>
        <taxon>Moraxellales</taxon>
        <taxon>Moraxellaceae</taxon>
        <taxon>Acinetobacter</taxon>
    </lineage>
</organism>
<evidence type="ECO:0000256" key="1">
    <source>
        <dbReference type="SAM" id="Phobius"/>
    </source>
</evidence>
<reference evidence="2" key="1">
    <citation type="submission" date="2023-08" db="EMBL/GenBank/DDBJ databases">
        <title>Emergence of clinically-relevant ST2 carbapenem-resistant Acinetobacter baumannii strains in hospital sewages in Zhejiang, East of China.</title>
        <authorList>
            <person name="Kaichao C."/>
            <person name="Zhang R."/>
        </authorList>
    </citation>
    <scope>NUCLEOTIDE SEQUENCE</scope>
    <source>
        <strain evidence="2">M-SY-60</strain>
    </source>
</reference>
<accession>A0AAW8JIJ3</accession>